<protein>
    <recommendedName>
        <fullName evidence="1">RNA-dependent RNA polymerase</fullName>
        <ecNumber evidence="1">2.7.7.48</ecNumber>
    </recommendedName>
</protein>
<dbReference type="AlphaFoldDB" id="A0A165DHZ2"/>
<accession>A0A165DHZ2</accession>
<evidence type="ECO:0000256" key="1">
    <source>
        <dbReference type="RuleBase" id="RU363098"/>
    </source>
</evidence>
<dbReference type="EMBL" id="KV424054">
    <property type="protein sequence ID" value="KZT52836.1"/>
    <property type="molecule type" value="Genomic_DNA"/>
</dbReference>
<dbReference type="PANTHER" id="PTHR23079">
    <property type="entry name" value="RNA-DEPENDENT RNA POLYMERASE"/>
    <property type="match status" value="1"/>
</dbReference>
<keyword evidence="5" id="KW-1185">Reference proteome</keyword>
<evidence type="ECO:0000259" key="3">
    <source>
        <dbReference type="Pfam" id="PF05183"/>
    </source>
</evidence>
<comment type="similarity">
    <text evidence="1">Belongs to the RdRP family.</text>
</comment>
<keyword evidence="1" id="KW-0808">Transferase</keyword>
<evidence type="ECO:0000256" key="2">
    <source>
        <dbReference type="SAM" id="MobiDB-lite"/>
    </source>
</evidence>
<proteinExistence type="inferred from homology"/>
<keyword evidence="1" id="KW-0548">Nucleotidyltransferase</keyword>
<dbReference type="GO" id="GO:0003968">
    <property type="term" value="F:RNA-directed RNA polymerase activity"/>
    <property type="evidence" value="ECO:0007669"/>
    <property type="project" value="UniProtKB-KW"/>
</dbReference>
<dbReference type="GO" id="GO:0030422">
    <property type="term" value="P:siRNA processing"/>
    <property type="evidence" value="ECO:0007669"/>
    <property type="project" value="TreeGrafter"/>
</dbReference>
<reference evidence="4 5" key="1">
    <citation type="journal article" date="2016" name="Mol. Biol. Evol.">
        <title>Comparative Genomics of Early-Diverging Mushroom-Forming Fungi Provides Insights into the Origins of Lignocellulose Decay Capabilities.</title>
        <authorList>
            <person name="Nagy L.G."/>
            <person name="Riley R."/>
            <person name="Tritt A."/>
            <person name="Adam C."/>
            <person name="Daum C."/>
            <person name="Floudas D."/>
            <person name="Sun H."/>
            <person name="Yadav J.S."/>
            <person name="Pangilinan J."/>
            <person name="Larsson K.H."/>
            <person name="Matsuura K."/>
            <person name="Barry K."/>
            <person name="Labutti K."/>
            <person name="Kuo R."/>
            <person name="Ohm R.A."/>
            <person name="Bhattacharya S.S."/>
            <person name="Shirouzu T."/>
            <person name="Yoshinaga Y."/>
            <person name="Martin F.M."/>
            <person name="Grigoriev I.V."/>
            <person name="Hibbett D.S."/>
        </authorList>
    </citation>
    <scope>NUCLEOTIDE SEQUENCE [LARGE SCALE GENOMIC DNA]</scope>
    <source>
        <strain evidence="4 5">HHB12733</strain>
    </source>
</reference>
<dbReference type="InterPro" id="IPR007855">
    <property type="entry name" value="RDRP"/>
</dbReference>
<dbReference type="InParanoid" id="A0A165DHZ2"/>
<name>A0A165DHZ2_9BASI</name>
<comment type="catalytic activity">
    <reaction evidence="1">
        <text>RNA(n) + a ribonucleoside 5'-triphosphate = RNA(n+1) + diphosphate</text>
        <dbReference type="Rhea" id="RHEA:21248"/>
        <dbReference type="Rhea" id="RHEA-COMP:14527"/>
        <dbReference type="Rhea" id="RHEA-COMP:17342"/>
        <dbReference type="ChEBI" id="CHEBI:33019"/>
        <dbReference type="ChEBI" id="CHEBI:61557"/>
        <dbReference type="ChEBI" id="CHEBI:140395"/>
        <dbReference type="EC" id="2.7.7.48"/>
    </reaction>
</comment>
<dbReference type="InterPro" id="IPR057596">
    <property type="entry name" value="RDRP_core"/>
</dbReference>
<dbReference type="EC" id="2.7.7.48" evidence="1"/>
<dbReference type="PANTHER" id="PTHR23079:SF55">
    <property type="entry name" value="RNA-DIRECTED RNA POLYMERASE"/>
    <property type="match status" value="1"/>
</dbReference>
<dbReference type="Pfam" id="PF05183">
    <property type="entry name" value="RdRP"/>
    <property type="match status" value="1"/>
</dbReference>
<dbReference type="STRING" id="1353952.A0A165DHZ2"/>
<evidence type="ECO:0000313" key="4">
    <source>
        <dbReference type="EMBL" id="KZT52836.1"/>
    </source>
</evidence>
<dbReference type="Proteomes" id="UP000076842">
    <property type="component" value="Unassembled WGS sequence"/>
</dbReference>
<dbReference type="GO" id="GO:0003723">
    <property type="term" value="F:RNA binding"/>
    <property type="evidence" value="ECO:0007669"/>
    <property type="project" value="UniProtKB-KW"/>
</dbReference>
<dbReference type="OrthoDB" id="10055769at2759"/>
<feature type="region of interest" description="Disordered" evidence="2">
    <location>
        <begin position="129"/>
        <end position="190"/>
    </location>
</feature>
<feature type="compositionally biased region" description="Polar residues" evidence="2">
    <location>
        <begin position="8"/>
        <end position="17"/>
    </location>
</feature>
<keyword evidence="1" id="KW-0696">RNA-directed RNA polymerase</keyword>
<feature type="compositionally biased region" description="Pro residues" evidence="2">
    <location>
        <begin position="29"/>
        <end position="43"/>
    </location>
</feature>
<feature type="region of interest" description="Disordered" evidence="2">
    <location>
        <begin position="8"/>
        <end position="48"/>
    </location>
</feature>
<dbReference type="GO" id="GO:0031380">
    <property type="term" value="C:nuclear RNA-directed RNA polymerase complex"/>
    <property type="evidence" value="ECO:0007669"/>
    <property type="project" value="TreeGrafter"/>
</dbReference>
<sequence>MLGFVSQLFSPPSSRGTMASVPLLSQPSVYPPLPSPPRTPSPAMPGSFQFYRDVDELDSPPPPVRSSQNVPVALLSPESSRRASGVELPQGTDPLLREASAHTPHLSQRTTQLTLESDRVAVQTRLFASTSASPSNAGDGGSAAESASPTKSKRAFNAIHEDEEPSARKTPSVRPSQRPRLSSPIVPPNYMRHLPKSSQTTPPFPHDPFAIQIHNHFLHNMLKDFPWSFRYAFCCFVSNGWMDWNDVDTTKLSELLGTMHRNPIAIATNAGLGALAADFLPKEKRSQRVISKRVLDALDDEERSLKDRRDSHKFGKIEWPAGHVKFSALLQRQGSSKESSELKLVLQPPSLSVNNSNRFVRKLGSRAVLSVSIEDTLLRQDDLSYLYDAIAQGLLIEGEVFHAICAKDGSITFISGMTAPYLGLGSITSDDFWIWFVRWHNDWKRQPDQSMTKWGARMQLGLSDSVPGPTLKREGILTKPDIISPFWDGEGKPPSEMIMTDGSGYMSQDIRLHIQHLYDLRHPPAAVQVRVAGAKGLLVACPLTHITDHLQIWIRPSQVKSYPKIAYLDDPSLTTIDVLRPSDWSMPSRITAQLIINLRENYVPASVLCNAFTAALEAATEPFMKYATENDRLQLCKVIETECRIVTSRLSRSESSLRGRFIATRQNDTTIPDFPPTKEEAAYCSLMAGFSHASNPHVYKDVKFILKSIIKQYIGDFRFPLDQSLDALIIPDPLGVLEEGEIAFYFPDPIQEPSGAMVDCLRGDVLVYRHPGLLPTDAQKVKAVDRGVLRMWTGVIIMSTCGRRSPASYLSGGDYDGDRAIIIWDEKIVTPFRNADIRHASPSSAFEESIQNVNESAHEVDSKMSFLAAKSQRQTLQSFLLAGMKNDYVMQRYSHLHDVAVAAYGLHDPRSIDLAHKYNLALDSPKSGLRIKKEVFRQDVRKFDRAHPWKMDKLLGDNRLPLKREAPGAFILYQLAAQGKELQGRLLKRFHDLWLPVQTRAPWKDAALSEPWEKFQQRASCSPDQNMVASRTAIAEHVNNVLLAYDVARRSMGSHYQAQQMGALDSSSPKSDYGAQLCDIRRQFWDGADACNVGDCISSRELRAVLASCAHVIAENKTSFAFDVAFWDIIRLKADSVRLYVQPGHAEPLAGRMAPAPTVSSVAMGMLTLNKRLLGTSIPQIGRARTT</sequence>
<keyword evidence="1" id="KW-0694">RNA-binding</keyword>
<evidence type="ECO:0000313" key="5">
    <source>
        <dbReference type="Proteomes" id="UP000076842"/>
    </source>
</evidence>
<gene>
    <name evidence="4" type="ORF">CALCODRAFT_76601</name>
</gene>
<feature type="domain" description="RDRP core" evidence="3">
    <location>
        <begin position="343"/>
        <end position="941"/>
    </location>
</feature>
<organism evidence="4 5">
    <name type="scientific">Calocera cornea HHB12733</name>
    <dbReference type="NCBI Taxonomy" id="1353952"/>
    <lineage>
        <taxon>Eukaryota</taxon>
        <taxon>Fungi</taxon>
        <taxon>Dikarya</taxon>
        <taxon>Basidiomycota</taxon>
        <taxon>Agaricomycotina</taxon>
        <taxon>Dacrymycetes</taxon>
        <taxon>Dacrymycetales</taxon>
        <taxon>Dacrymycetaceae</taxon>
        <taxon>Calocera</taxon>
    </lineage>
</organism>